<organism evidence="1 2">
    <name type="scientific">Taxus chinensis</name>
    <name type="common">Chinese yew</name>
    <name type="synonym">Taxus wallichiana var. chinensis</name>
    <dbReference type="NCBI Taxonomy" id="29808"/>
    <lineage>
        <taxon>Eukaryota</taxon>
        <taxon>Viridiplantae</taxon>
        <taxon>Streptophyta</taxon>
        <taxon>Embryophyta</taxon>
        <taxon>Tracheophyta</taxon>
        <taxon>Spermatophyta</taxon>
        <taxon>Pinopsida</taxon>
        <taxon>Pinidae</taxon>
        <taxon>Conifers II</taxon>
        <taxon>Cupressales</taxon>
        <taxon>Taxaceae</taxon>
        <taxon>Taxus</taxon>
    </lineage>
</organism>
<name>A0AA38CTY2_TAXCH</name>
<comment type="caution">
    <text evidence="1">The sequence shown here is derived from an EMBL/GenBank/DDBJ whole genome shotgun (WGS) entry which is preliminary data.</text>
</comment>
<accession>A0AA38CTY2</accession>
<protein>
    <submittedName>
        <fullName evidence="1">Uncharacterized protein</fullName>
    </submittedName>
</protein>
<sequence length="148" mass="16674">HNLPNSFPPNVEQLLNSYASAPNCKGNSKDPRCPPSNKAVLGDQNWSYGQRFIRSSNDHNDNDIPLEHHNSVFQSKHKQLLSSCPSHPDCKGNSPDPRCCPHSSKALLGDQNWSYGQHFVNDNNNDIAVERHNPVIPSSVEQHFFNYM</sequence>
<feature type="non-terminal residue" evidence="1">
    <location>
        <position position="1"/>
    </location>
</feature>
<keyword evidence="2" id="KW-1185">Reference proteome</keyword>
<dbReference type="Proteomes" id="UP000824469">
    <property type="component" value="Unassembled WGS sequence"/>
</dbReference>
<dbReference type="EMBL" id="JAHRHJ020000009">
    <property type="protein sequence ID" value="KAH9302644.1"/>
    <property type="molecule type" value="Genomic_DNA"/>
</dbReference>
<evidence type="ECO:0000313" key="1">
    <source>
        <dbReference type="EMBL" id="KAH9302644.1"/>
    </source>
</evidence>
<evidence type="ECO:0000313" key="2">
    <source>
        <dbReference type="Proteomes" id="UP000824469"/>
    </source>
</evidence>
<gene>
    <name evidence="1" type="ORF">KI387_014227</name>
</gene>
<proteinExistence type="predicted"/>
<reference evidence="1 2" key="1">
    <citation type="journal article" date="2021" name="Nat. Plants">
        <title>The Taxus genome provides insights into paclitaxel biosynthesis.</title>
        <authorList>
            <person name="Xiong X."/>
            <person name="Gou J."/>
            <person name="Liao Q."/>
            <person name="Li Y."/>
            <person name="Zhou Q."/>
            <person name="Bi G."/>
            <person name="Li C."/>
            <person name="Du R."/>
            <person name="Wang X."/>
            <person name="Sun T."/>
            <person name="Guo L."/>
            <person name="Liang H."/>
            <person name="Lu P."/>
            <person name="Wu Y."/>
            <person name="Zhang Z."/>
            <person name="Ro D.K."/>
            <person name="Shang Y."/>
            <person name="Huang S."/>
            <person name="Yan J."/>
        </authorList>
    </citation>
    <scope>NUCLEOTIDE SEQUENCE [LARGE SCALE GENOMIC DNA]</scope>
    <source>
        <strain evidence="1">Ta-2019</strain>
    </source>
</reference>
<dbReference type="AlphaFoldDB" id="A0AA38CTY2"/>